<feature type="transmembrane region" description="Helical" evidence="6">
    <location>
        <begin position="148"/>
        <end position="169"/>
    </location>
</feature>
<dbReference type="PANTHER" id="PTHR43124">
    <property type="entry name" value="PURINE EFFLUX PUMP PBUE"/>
    <property type="match status" value="1"/>
</dbReference>
<accession>A0ABT8ZMU0</accession>
<dbReference type="PANTHER" id="PTHR43124:SF10">
    <property type="entry name" value="PURINE EFFLUX PUMP PBUE"/>
    <property type="match status" value="1"/>
</dbReference>
<gene>
    <name evidence="7" type="ORF">Q4610_10755</name>
</gene>
<feature type="transmembrane region" description="Helical" evidence="6">
    <location>
        <begin position="175"/>
        <end position="194"/>
    </location>
</feature>
<feature type="transmembrane region" description="Helical" evidence="6">
    <location>
        <begin position="214"/>
        <end position="236"/>
    </location>
</feature>
<feature type="transmembrane region" description="Helical" evidence="6">
    <location>
        <begin position="89"/>
        <end position="109"/>
    </location>
</feature>
<evidence type="ECO:0000256" key="2">
    <source>
        <dbReference type="ARBA" id="ARBA00022475"/>
    </source>
</evidence>
<organism evidence="7 8">
    <name type="scientific">Sphingobium cyanobacteriorum</name>
    <dbReference type="NCBI Taxonomy" id="3063954"/>
    <lineage>
        <taxon>Bacteria</taxon>
        <taxon>Pseudomonadati</taxon>
        <taxon>Pseudomonadota</taxon>
        <taxon>Alphaproteobacteria</taxon>
        <taxon>Sphingomonadales</taxon>
        <taxon>Sphingomonadaceae</taxon>
        <taxon>Sphingobium</taxon>
    </lineage>
</organism>
<dbReference type="Pfam" id="PF07690">
    <property type="entry name" value="MFS_1"/>
    <property type="match status" value="1"/>
</dbReference>
<evidence type="ECO:0000256" key="6">
    <source>
        <dbReference type="SAM" id="Phobius"/>
    </source>
</evidence>
<evidence type="ECO:0000256" key="5">
    <source>
        <dbReference type="ARBA" id="ARBA00023136"/>
    </source>
</evidence>
<dbReference type="Proteomes" id="UP001176471">
    <property type="component" value="Unassembled WGS sequence"/>
</dbReference>
<dbReference type="InterPro" id="IPR050189">
    <property type="entry name" value="MFS_Efflux_Transporters"/>
</dbReference>
<feature type="transmembrane region" description="Helical" evidence="6">
    <location>
        <begin position="278"/>
        <end position="296"/>
    </location>
</feature>
<dbReference type="InterPro" id="IPR036259">
    <property type="entry name" value="MFS_trans_sf"/>
</dbReference>
<feature type="transmembrane region" description="Helical" evidence="6">
    <location>
        <begin position="365"/>
        <end position="385"/>
    </location>
</feature>
<comment type="subcellular location">
    <subcellularLocation>
        <location evidence="1">Cell membrane</location>
        <topology evidence="1">Multi-pass membrane protein</topology>
    </subcellularLocation>
</comment>
<sequence length="395" mass="40111">METSSPVDALSHFATHAPRLRTGGLVSAIIIGIIGAMIIFVTPGFLAVVAAQAGLDDAHLGYIAACDINAMAVTIAISAFMLTRCDWRVAVGVALALVTVGNFGTAMASGFTGIALSRVVAGAGEGIAVGFAFAALGRAKNPDRAFAIYLVSGALFSSLILYTIPYLLVHMTPSGIFIGNGLLAVGAGLSLFHFPDGSCEDDMFAAGGRIDRRLAFLALATVFLYFFATGAMWSYVERIGMASGLSPSVIANGLSLGTLAGVAGAGLAGLVPQRWGRALPLIASGVISVASFQMLLGHVPAASFVIAAVLLLFGWNFAQPLLSGICAEADRCGRVVCAMGSIQTFGTGLGPAAAGATLRGGDFSVAIWASCAILVVSLGIVVFAIRGAGRHALPG</sequence>
<feature type="transmembrane region" description="Helical" evidence="6">
    <location>
        <begin position="25"/>
        <end position="50"/>
    </location>
</feature>
<keyword evidence="8" id="KW-1185">Reference proteome</keyword>
<evidence type="ECO:0000256" key="1">
    <source>
        <dbReference type="ARBA" id="ARBA00004651"/>
    </source>
</evidence>
<feature type="transmembrane region" description="Helical" evidence="6">
    <location>
        <begin position="335"/>
        <end position="353"/>
    </location>
</feature>
<feature type="transmembrane region" description="Helical" evidence="6">
    <location>
        <begin position="302"/>
        <end position="323"/>
    </location>
</feature>
<dbReference type="SUPFAM" id="SSF103473">
    <property type="entry name" value="MFS general substrate transporter"/>
    <property type="match status" value="1"/>
</dbReference>
<dbReference type="InterPro" id="IPR011701">
    <property type="entry name" value="MFS"/>
</dbReference>
<name>A0ABT8ZMU0_9SPHN</name>
<dbReference type="EMBL" id="JAUQOM010000004">
    <property type="protein sequence ID" value="MDO7835521.1"/>
    <property type="molecule type" value="Genomic_DNA"/>
</dbReference>
<keyword evidence="4 6" id="KW-1133">Transmembrane helix</keyword>
<evidence type="ECO:0000313" key="7">
    <source>
        <dbReference type="EMBL" id="MDO7835521.1"/>
    </source>
</evidence>
<feature type="transmembrane region" description="Helical" evidence="6">
    <location>
        <begin position="62"/>
        <end position="82"/>
    </location>
</feature>
<evidence type="ECO:0000313" key="8">
    <source>
        <dbReference type="Proteomes" id="UP001176471"/>
    </source>
</evidence>
<protein>
    <submittedName>
        <fullName evidence="7">MFS transporter</fullName>
    </submittedName>
</protein>
<keyword evidence="2" id="KW-1003">Cell membrane</keyword>
<keyword evidence="5 6" id="KW-0472">Membrane</keyword>
<feature type="transmembrane region" description="Helical" evidence="6">
    <location>
        <begin position="248"/>
        <end position="271"/>
    </location>
</feature>
<evidence type="ECO:0000256" key="3">
    <source>
        <dbReference type="ARBA" id="ARBA00022692"/>
    </source>
</evidence>
<proteinExistence type="predicted"/>
<reference evidence="7" key="1">
    <citation type="submission" date="2023-07" db="EMBL/GenBank/DDBJ databases">
        <title>Bacterial whole genome sequence for Sphingobium sp. HBC34.</title>
        <authorList>
            <person name="Le V."/>
            <person name="Ko S.-R."/>
            <person name="Ahn C.-Y."/>
            <person name="Oh H.-M."/>
        </authorList>
    </citation>
    <scope>NUCLEOTIDE SEQUENCE</scope>
    <source>
        <strain evidence="7">HBC34</strain>
    </source>
</reference>
<comment type="caution">
    <text evidence="7">The sequence shown here is derived from an EMBL/GenBank/DDBJ whole genome shotgun (WGS) entry which is preliminary data.</text>
</comment>
<dbReference type="RefSeq" id="WP_304535947.1">
    <property type="nucleotide sequence ID" value="NZ_JAUQOM010000004.1"/>
</dbReference>
<feature type="transmembrane region" description="Helical" evidence="6">
    <location>
        <begin position="115"/>
        <end position="136"/>
    </location>
</feature>
<dbReference type="Gene3D" id="1.20.1250.20">
    <property type="entry name" value="MFS general substrate transporter like domains"/>
    <property type="match status" value="2"/>
</dbReference>
<evidence type="ECO:0000256" key="4">
    <source>
        <dbReference type="ARBA" id="ARBA00022989"/>
    </source>
</evidence>
<keyword evidence="3 6" id="KW-0812">Transmembrane</keyword>